<dbReference type="InterPro" id="IPR003593">
    <property type="entry name" value="AAA+_ATPase"/>
</dbReference>
<dbReference type="InterPro" id="IPR003439">
    <property type="entry name" value="ABC_transporter-like_ATP-bd"/>
</dbReference>
<dbReference type="EMBL" id="CP042909">
    <property type="protein sequence ID" value="QJA05281.1"/>
    <property type="molecule type" value="Genomic_DNA"/>
</dbReference>
<keyword evidence="8" id="KW-1185">Reference proteome</keyword>
<dbReference type="AlphaFoldDB" id="A0A6H1WQ13"/>
<feature type="domain" description="ABC transporter" evidence="6">
    <location>
        <begin position="4"/>
        <end position="233"/>
    </location>
</feature>
<keyword evidence="5 7" id="KW-0067">ATP-binding</keyword>
<dbReference type="Proteomes" id="UP000501253">
    <property type="component" value="Chromosome"/>
</dbReference>
<comment type="similarity">
    <text evidence="1">Belongs to the ABC transporter superfamily.</text>
</comment>
<evidence type="ECO:0000256" key="4">
    <source>
        <dbReference type="ARBA" id="ARBA00022741"/>
    </source>
</evidence>
<evidence type="ECO:0000256" key="2">
    <source>
        <dbReference type="ARBA" id="ARBA00022448"/>
    </source>
</evidence>
<accession>A0A6H1WQ13</accession>
<dbReference type="GO" id="GO:0016887">
    <property type="term" value="F:ATP hydrolysis activity"/>
    <property type="evidence" value="ECO:0007669"/>
    <property type="project" value="InterPro"/>
</dbReference>
<dbReference type="Pfam" id="PF00005">
    <property type="entry name" value="ABC_tran"/>
    <property type="match status" value="1"/>
</dbReference>
<dbReference type="KEGG" id="tmai:FVE67_00060"/>
<keyword evidence="4" id="KW-0547">Nucleotide-binding</keyword>
<evidence type="ECO:0000256" key="1">
    <source>
        <dbReference type="ARBA" id="ARBA00005417"/>
    </source>
</evidence>
<keyword evidence="3" id="KW-0536">Nodulation</keyword>
<evidence type="ECO:0000259" key="6">
    <source>
        <dbReference type="PROSITE" id="PS50893"/>
    </source>
</evidence>
<dbReference type="PANTHER" id="PTHR42711:SF5">
    <property type="entry name" value="ABC TRANSPORTER ATP-BINDING PROTEIN NATA"/>
    <property type="match status" value="1"/>
</dbReference>
<organism evidence="7 8">
    <name type="scientific">Thermosulfurimonas marina</name>
    <dbReference type="NCBI Taxonomy" id="2047767"/>
    <lineage>
        <taxon>Bacteria</taxon>
        <taxon>Pseudomonadati</taxon>
        <taxon>Thermodesulfobacteriota</taxon>
        <taxon>Thermodesulfobacteria</taxon>
        <taxon>Thermodesulfobacteriales</taxon>
        <taxon>Thermodesulfobacteriaceae</taxon>
        <taxon>Thermosulfurimonas</taxon>
    </lineage>
</organism>
<evidence type="ECO:0000256" key="3">
    <source>
        <dbReference type="ARBA" id="ARBA00022458"/>
    </source>
</evidence>
<reference evidence="7 8" key="1">
    <citation type="submission" date="2019-08" db="EMBL/GenBank/DDBJ databases">
        <title>Complete genome sequence of Thermosulfurimonas marina SU872T, an anaerobic thermophilic chemolithoautotrophic bacterium isolated from a shallow marine hydrothermal vent.</title>
        <authorList>
            <person name="Allioux M."/>
            <person name="Jebbar M."/>
            <person name="Slobodkina G."/>
            <person name="Slobodkin A."/>
            <person name="Moalic Y."/>
            <person name="Frolova A."/>
            <person name="Shao Z."/>
            <person name="Alain K."/>
        </authorList>
    </citation>
    <scope>NUCLEOTIDE SEQUENCE [LARGE SCALE GENOMIC DNA]</scope>
    <source>
        <strain evidence="7 8">SU872</strain>
    </source>
</reference>
<protein>
    <submittedName>
        <fullName evidence="7">ABC transporter ATP-binding protein</fullName>
    </submittedName>
</protein>
<dbReference type="CDD" id="cd03230">
    <property type="entry name" value="ABC_DR_subfamily_A"/>
    <property type="match status" value="1"/>
</dbReference>
<evidence type="ECO:0000313" key="8">
    <source>
        <dbReference type="Proteomes" id="UP000501253"/>
    </source>
</evidence>
<dbReference type="PROSITE" id="PS50893">
    <property type="entry name" value="ABC_TRANSPORTER_2"/>
    <property type="match status" value="1"/>
</dbReference>
<dbReference type="InterPro" id="IPR050763">
    <property type="entry name" value="ABC_transporter_ATP-binding"/>
</dbReference>
<sequence length="243" mass="27520">MPVLEVKNLTKVFKGQPALSGVSFSLERGEFLGILGPNGAGKTTLLNCLLGLVTPTRGQIRFFGLDLEEHLREILERINFASNYVGLPLSLTVEENLWVYALLYGVPSCRERIERLLRLLDLWEMRREKTRHLSSGQMMRLCLAKALINDPEVLLLDEPTAGLDPTMARKVRNLIKAYQQDRGMAVIFTSHNLLELQDLSDRVLLLHQGRILAEGPPTVLCQRFKAQNLEEVYFKALKEPPLC</sequence>
<dbReference type="SUPFAM" id="SSF52540">
    <property type="entry name" value="P-loop containing nucleoside triphosphate hydrolases"/>
    <property type="match status" value="1"/>
</dbReference>
<dbReference type="PROSITE" id="PS00211">
    <property type="entry name" value="ABC_TRANSPORTER_1"/>
    <property type="match status" value="1"/>
</dbReference>
<gene>
    <name evidence="7" type="ORF">FVE67_00060</name>
</gene>
<name>A0A6H1WQ13_9BACT</name>
<keyword evidence="2" id="KW-0813">Transport</keyword>
<dbReference type="PANTHER" id="PTHR42711">
    <property type="entry name" value="ABC TRANSPORTER ATP-BINDING PROTEIN"/>
    <property type="match status" value="1"/>
</dbReference>
<dbReference type="InterPro" id="IPR027417">
    <property type="entry name" value="P-loop_NTPase"/>
</dbReference>
<evidence type="ECO:0000313" key="7">
    <source>
        <dbReference type="EMBL" id="QJA05281.1"/>
    </source>
</evidence>
<evidence type="ECO:0000256" key="5">
    <source>
        <dbReference type="ARBA" id="ARBA00022840"/>
    </source>
</evidence>
<dbReference type="InterPro" id="IPR017871">
    <property type="entry name" value="ABC_transporter-like_CS"/>
</dbReference>
<dbReference type="SMART" id="SM00382">
    <property type="entry name" value="AAA"/>
    <property type="match status" value="1"/>
</dbReference>
<proteinExistence type="inferred from homology"/>
<dbReference type="Gene3D" id="3.40.50.300">
    <property type="entry name" value="P-loop containing nucleotide triphosphate hydrolases"/>
    <property type="match status" value="1"/>
</dbReference>
<dbReference type="GO" id="GO:0005524">
    <property type="term" value="F:ATP binding"/>
    <property type="evidence" value="ECO:0007669"/>
    <property type="project" value="UniProtKB-KW"/>
</dbReference>